<dbReference type="PANTHER" id="PTHR43808:SF8">
    <property type="entry name" value="PEPTIDASE M20 DIMERISATION DOMAIN-CONTAINING PROTEIN"/>
    <property type="match status" value="1"/>
</dbReference>
<feature type="domain" description="Peptidase M20 dimerisation" evidence="6">
    <location>
        <begin position="113"/>
        <end position="213"/>
    </location>
</feature>
<dbReference type="InterPro" id="IPR002933">
    <property type="entry name" value="Peptidase_M20"/>
</dbReference>
<dbReference type="Gene3D" id="3.30.70.360">
    <property type="match status" value="1"/>
</dbReference>
<evidence type="ECO:0000256" key="5">
    <source>
        <dbReference type="ARBA" id="ARBA00022833"/>
    </source>
</evidence>
<dbReference type="OrthoDB" id="3064516at2759"/>
<dbReference type="PANTHER" id="PTHR43808">
    <property type="entry name" value="ACETYLORNITHINE DEACETYLASE"/>
    <property type="match status" value="1"/>
</dbReference>
<evidence type="ECO:0000256" key="2">
    <source>
        <dbReference type="ARBA" id="ARBA00006247"/>
    </source>
</evidence>
<dbReference type="AlphaFoldDB" id="A0A9K3D1V2"/>
<dbReference type="GO" id="GO:0016787">
    <property type="term" value="F:hydrolase activity"/>
    <property type="evidence" value="ECO:0007669"/>
    <property type="project" value="UniProtKB-KW"/>
</dbReference>
<gene>
    <name evidence="7" type="ORF">KIPB_008398</name>
</gene>
<dbReference type="Pfam" id="PF01546">
    <property type="entry name" value="Peptidase_M20"/>
    <property type="match status" value="1"/>
</dbReference>
<keyword evidence="4" id="KW-0378">Hydrolase</keyword>
<dbReference type="EMBL" id="BDIP01002590">
    <property type="protein sequence ID" value="GIQ86526.1"/>
    <property type="molecule type" value="Genomic_DNA"/>
</dbReference>
<evidence type="ECO:0000256" key="3">
    <source>
        <dbReference type="ARBA" id="ARBA00022723"/>
    </source>
</evidence>
<comment type="caution">
    <text evidence="7">The sequence shown here is derived from an EMBL/GenBank/DDBJ whole genome shotgun (WGS) entry which is preliminary data.</text>
</comment>
<dbReference type="SUPFAM" id="SSF55031">
    <property type="entry name" value="Bacterial exopeptidase dimerisation domain"/>
    <property type="match status" value="1"/>
</dbReference>
<evidence type="ECO:0000313" key="7">
    <source>
        <dbReference type="EMBL" id="GIQ86526.1"/>
    </source>
</evidence>
<evidence type="ECO:0000259" key="6">
    <source>
        <dbReference type="Pfam" id="PF07687"/>
    </source>
</evidence>
<dbReference type="InterPro" id="IPR036264">
    <property type="entry name" value="Bact_exopeptidase_dim_dom"/>
</dbReference>
<reference evidence="7 8" key="1">
    <citation type="journal article" date="2018" name="PLoS ONE">
        <title>The draft genome of Kipferlia bialata reveals reductive genome evolution in fornicate parasites.</title>
        <authorList>
            <person name="Tanifuji G."/>
            <person name="Takabayashi S."/>
            <person name="Kume K."/>
            <person name="Takagi M."/>
            <person name="Nakayama T."/>
            <person name="Kamikawa R."/>
            <person name="Inagaki Y."/>
            <person name="Hashimoto T."/>
        </authorList>
    </citation>
    <scope>NUCLEOTIDE SEQUENCE [LARGE SCALE GENOMIC DNA]</scope>
    <source>
        <strain evidence="7">NY0173</strain>
    </source>
</reference>
<keyword evidence="8" id="KW-1185">Reference proteome</keyword>
<dbReference type="SUPFAM" id="SSF53187">
    <property type="entry name" value="Zn-dependent exopeptidases"/>
    <property type="match status" value="1"/>
</dbReference>
<evidence type="ECO:0000256" key="4">
    <source>
        <dbReference type="ARBA" id="ARBA00022801"/>
    </source>
</evidence>
<sequence>DTRPLLIFDSHTDTVGVEGMVVEPFGAEIRDGKMYGRGTCDTKGTGAAMLCALKKYAERAEQPVRVAVMFSVDEEVSMDGIKHFLNKDYEGIKGDAPSVSVIVGEPTDLRPYVAHNGVLRWKLVTSGVAAHSSRPFNGRSAITPMLTLLQVVESEYIPSVTASHDLIGRAACAVTMLKGGHSPNVIADHCEALIDRRLSPGHASETVAKATEALKEVLDGTGLPYSLSTLMSVPSFSQTHNAELTERVSASLEVSRGEGAGVPTGINFCTHASWFSTHGVPCVVLGPGLSDKAHTKDEYICLDRLEQGVEVYLALMNDLC</sequence>
<dbReference type="InterPro" id="IPR050072">
    <property type="entry name" value="Peptidase_M20A"/>
</dbReference>
<protein>
    <submittedName>
        <fullName evidence="7">Peptidase M20</fullName>
    </submittedName>
</protein>
<name>A0A9K3D1V2_9EUKA</name>
<proteinExistence type="inferred from homology"/>
<keyword evidence="5" id="KW-0862">Zinc</keyword>
<dbReference type="GO" id="GO:0046872">
    <property type="term" value="F:metal ion binding"/>
    <property type="evidence" value="ECO:0007669"/>
    <property type="project" value="UniProtKB-KW"/>
</dbReference>
<accession>A0A9K3D1V2</accession>
<dbReference type="Pfam" id="PF07687">
    <property type="entry name" value="M20_dimer"/>
    <property type="match status" value="1"/>
</dbReference>
<keyword evidence="3" id="KW-0479">Metal-binding</keyword>
<organism evidence="7 8">
    <name type="scientific">Kipferlia bialata</name>
    <dbReference type="NCBI Taxonomy" id="797122"/>
    <lineage>
        <taxon>Eukaryota</taxon>
        <taxon>Metamonada</taxon>
        <taxon>Carpediemonas-like organisms</taxon>
        <taxon>Kipferlia</taxon>
    </lineage>
</organism>
<dbReference type="Gene3D" id="3.40.630.10">
    <property type="entry name" value="Zn peptidases"/>
    <property type="match status" value="1"/>
</dbReference>
<comment type="cofactor">
    <cofactor evidence="1">
        <name>Zn(2+)</name>
        <dbReference type="ChEBI" id="CHEBI:29105"/>
    </cofactor>
</comment>
<evidence type="ECO:0000313" key="8">
    <source>
        <dbReference type="Proteomes" id="UP000265618"/>
    </source>
</evidence>
<feature type="non-terminal residue" evidence="7">
    <location>
        <position position="320"/>
    </location>
</feature>
<comment type="similarity">
    <text evidence="2">Belongs to the peptidase M20A family.</text>
</comment>
<dbReference type="PROSITE" id="PS00759">
    <property type="entry name" value="ARGE_DAPE_CPG2_2"/>
    <property type="match status" value="1"/>
</dbReference>
<dbReference type="InterPro" id="IPR001261">
    <property type="entry name" value="ArgE/DapE_CS"/>
</dbReference>
<dbReference type="InterPro" id="IPR011650">
    <property type="entry name" value="Peptidase_M20_dimer"/>
</dbReference>
<evidence type="ECO:0000256" key="1">
    <source>
        <dbReference type="ARBA" id="ARBA00001947"/>
    </source>
</evidence>
<dbReference type="Proteomes" id="UP000265618">
    <property type="component" value="Unassembled WGS sequence"/>
</dbReference>